<dbReference type="InterPro" id="IPR029068">
    <property type="entry name" value="Glyas_Bleomycin-R_OHBP_Dase"/>
</dbReference>
<evidence type="ECO:0000313" key="2">
    <source>
        <dbReference type="EMBL" id="KAH7427666.1"/>
    </source>
</evidence>
<dbReference type="PANTHER" id="PTHR21366:SF22">
    <property type="entry name" value="VOC DOMAIN-CONTAINING PROTEIN"/>
    <property type="match status" value="1"/>
</dbReference>
<name>A0A8T2U178_CERRI</name>
<evidence type="ECO:0000313" key="3">
    <source>
        <dbReference type="Proteomes" id="UP000825935"/>
    </source>
</evidence>
<protein>
    <recommendedName>
        <fullName evidence="1">VOC domain-containing protein</fullName>
    </recommendedName>
</protein>
<dbReference type="Pfam" id="PF00903">
    <property type="entry name" value="Glyoxalase"/>
    <property type="match status" value="1"/>
</dbReference>
<feature type="domain" description="VOC" evidence="1">
    <location>
        <begin position="24"/>
        <end position="143"/>
    </location>
</feature>
<dbReference type="InterPro" id="IPR050383">
    <property type="entry name" value="GlyoxalaseI/FosfomycinResist"/>
</dbReference>
<proteinExistence type="predicted"/>
<gene>
    <name evidence="2" type="ORF">KP509_10G054300</name>
</gene>
<comment type="caution">
    <text evidence="2">The sequence shown here is derived from an EMBL/GenBank/DDBJ whole genome shotgun (WGS) entry which is preliminary data.</text>
</comment>
<organism evidence="2 3">
    <name type="scientific">Ceratopteris richardii</name>
    <name type="common">Triangle waterfern</name>
    <dbReference type="NCBI Taxonomy" id="49495"/>
    <lineage>
        <taxon>Eukaryota</taxon>
        <taxon>Viridiplantae</taxon>
        <taxon>Streptophyta</taxon>
        <taxon>Embryophyta</taxon>
        <taxon>Tracheophyta</taxon>
        <taxon>Polypodiopsida</taxon>
        <taxon>Polypodiidae</taxon>
        <taxon>Polypodiales</taxon>
        <taxon>Pteridineae</taxon>
        <taxon>Pteridaceae</taxon>
        <taxon>Parkerioideae</taxon>
        <taxon>Ceratopteris</taxon>
    </lineage>
</organism>
<dbReference type="PROSITE" id="PS51819">
    <property type="entry name" value="VOC"/>
    <property type="match status" value="1"/>
</dbReference>
<dbReference type="EMBL" id="CM035415">
    <property type="protein sequence ID" value="KAH7427666.1"/>
    <property type="molecule type" value="Genomic_DNA"/>
</dbReference>
<evidence type="ECO:0000259" key="1">
    <source>
        <dbReference type="PROSITE" id="PS51819"/>
    </source>
</evidence>
<dbReference type="SUPFAM" id="SSF54593">
    <property type="entry name" value="Glyoxalase/Bleomycin resistance protein/Dihydroxybiphenyl dioxygenase"/>
    <property type="match status" value="1"/>
</dbReference>
<dbReference type="OMA" id="GRNPHFA"/>
<dbReference type="InterPro" id="IPR004360">
    <property type="entry name" value="Glyas_Fos-R_dOase_dom"/>
</dbReference>
<dbReference type="Proteomes" id="UP000825935">
    <property type="component" value="Chromosome 10"/>
</dbReference>
<keyword evidence="3" id="KW-1185">Reference proteome</keyword>
<dbReference type="Gene3D" id="3.10.180.10">
    <property type="entry name" value="2,3-Dihydroxybiphenyl 1,2-Dioxygenase, domain 1"/>
    <property type="match status" value="1"/>
</dbReference>
<dbReference type="PANTHER" id="PTHR21366">
    <property type="entry name" value="GLYOXALASE FAMILY PROTEIN"/>
    <property type="match status" value="1"/>
</dbReference>
<dbReference type="CDD" id="cd07245">
    <property type="entry name" value="VOC_like"/>
    <property type="match status" value="1"/>
</dbReference>
<reference evidence="2" key="1">
    <citation type="submission" date="2021-08" db="EMBL/GenBank/DDBJ databases">
        <title>WGS assembly of Ceratopteris richardii.</title>
        <authorList>
            <person name="Marchant D.B."/>
            <person name="Chen G."/>
            <person name="Jenkins J."/>
            <person name="Shu S."/>
            <person name="Leebens-Mack J."/>
            <person name="Grimwood J."/>
            <person name="Schmutz J."/>
            <person name="Soltis P."/>
            <person name="Soltis D."/>
            <person name="Chen Z.-H."/>
        </authorList>
    </citation>
    <scope>NUCLEOTIDE SEQUENCE</scope>
    <source>
        <strain evidence="2">Whitten #5841</strain>
        <tissue evidence="2">Leaf</tissue>
    </source>
</reference>
<dbReference type="OrthoDB" id="5371818at2759"/>
<sequence>MGEVDDHISSSNTKETAPDIGFVGIYHVGVLCKDLDKSLEFYCNVLGLKMCDLRPDKSLPFRGAWLWVGEQMIHLMELENPDPVHGRPSNGGRDRHMCLHIKNLDGLKAILKTKGVSYTESMSLKPQLFIRDPDGNCLEFQPLDMEPSCRVE</sequence>
<dbReference type="InterPro" id="IPR037523">
    <property type="entry name" value="VOC_core"/>
</dbReference>
<accession>A0A8T2U178</accession>
<dbReference type="AlphaFoldDB" id="A0A8T2U178"/>